<evidence type="ECO:0000256" key="5">
    <source>
        <dbReference type="ARBA" id="ARBA00023216"/>
    </source>
</evidence>
<protein>
    <recommendedName>
        <fullName evidence="9">Annexin</fullName>
    </recommendedName>
</protein>
<dbReference type="STRING" id="126957.T1J8K7"/>
<evidence type="ECO:0000256" key="2">
    <source>
        <dbReference type="ARBA" id="ARBA00022553"/>
    </source>
</evidence>
<dbReference type="Pfam" id="PF00191">
    <property type="entry name" value="Annexin"/>
    <property type="match status" value="4"/>
</dbReference>
<proteinExistence type="inferred from homology"/>
<evidence type="ECO:0008006" key="9">
    <source>
        <dbReference type="Google" id="ProtNLM"/>
    </source>
</evidence>
<dbReference type="GO" id="GO:0005544">
    <property type="term" value="F:calcium-dependent phospholipid binding"/>
    <property type="evidence" value="ECO:0007669"/>
    <property type="project" value="UniProtKB-KW"/>
</dbReference>
<name>T1J8K7_STRMM</name>
<keyword evidence="3" id="KW-0677">Repeat</keyword>
<dbReference type="PANTHER" id="PTHR10502">
    <property type="entry name" value="ANNEXIN"/>
    <property type="match status" value="1"/>
</dbReference>
<dbReference type="OMA" id="LCLFTVQ"/>
<evidence type="ECO:0000256" key="4">
    <source>
        <dbReference type="ARBA" id="ARBA00022837"/>
    </source>
</evidence>
<dbReference type="SMART" id="SM00335">
    <property type="entry name" value="ANX"/>
    <property type="match status" value="4"/>
</dbReference>
<evidence type="ECO:0000313" key="7">
    <source>
        <dbReference type="EnsemblMetazoa" id="SMAR010042-PA"/>
    </source>
</evidence>
<reference evidence="8" key="1">
    <citation type="submission" date="2011-05" db="EMBL/GenBank/DDBJ databases">
        <authorList>
            <person name="Richards S.R."/>
            <person name="Qu J."/>
            <person name="Jiang H."/>
            <person name="Jhangiani S.N."/>
            <person name="Agravi P."/>
            <person name="Goodspeed R."/>
            <person name="Gross S."/>
            <person name="Mandapat C."/>
            <person name="Jackson L."/>
            <person name="Mathew T."/>
            <person name="Pu L."/>
            <person name="Thornton R."/>
            <person name="Saada N."/>
            <person name="Wilczek-Boney K.B."/>
            <person name="Lee S."/>
            <person name="Kovar C."/>
            <person name="Wu Y."/>
            <person name="Scherer S.E."/>
            <person name="Worley K.C."/>
            <person name="Muzny D.M."/>
            <person name="Gibbs R."/>
        </authorList>
    </citation>
    <scope>NUCLEOTIDE SEQUENCE</scope>
    <source>
        <strain evidence="8">Brora</strain>
    </source>
</reference>
<dbReference type="GO" id="GO:0005509">
    <property type="term" value="F:calcium ion binding"/>
    <property type="evidence" value="ECO:0007669"/>
    <property type="project" value="InterPro"/>
</dbReference>
<dbReference type="InterPro" id="IPR037104">
    <property type="entry name" value="Annexin_sf"/>
</dbReference>
<dbReference type="InterPro" id="IPR001464">
    <property type="entry name" value="Annexin"/>
</dbReference>
<dbReference type="PANTHER" id="PTHR10502:SF102">
    <property type="entry name" value="ANNEXIN B11"/>
    <property type="match status" value="1"/>
</dbReference>
<dbReference type="FunFam" id="1.10.220.10:FF:000001">
    <property type="entry name" value="Annexin"/>
    <property type="match status" value="1"/>
</dbReference>
<dbReference type="GO" id="GO:0012506">
    <property type="term" value="C:vesicle membrane"/>
    <property type="evidence" value="ECO:0007669"/>
    <property type="project" value="TreeGrafter"/>
</dbReference>
<keyword evidence="6" id="KW-0111">Calcium/phospholipid-binding</keyword>
<dbReference type="FunFam" id="1.10.220.10:FF:000002">
    <property type="entry name" value="Annexin"/>
    <property type="match status" value="1"/>
</dbReference>
<dbReference type="GO" id="GO:0001786">
    <property type="term" value="F:phosphatidylserine binding"/>
    <property type="evidence" value="ECO:0007669"/>
    <property type="project" value="TreeGrafter"/>
</dbReference>
<dbReference type="HOGENOM" id="CLU_025300_0_2_1"/>
<sequence>MAAVYGKPTVTPNLVLNPERAAMKLQRAMRGIGTDEKVLIDILGGCANFQRQEIKKKYKTMYGRELSEDLTAELGGNFEDVCLALLNPTSEYLADCLHAAMKGLGTDEWCIVDIMCTHKNHEIAAIKNLYQEKYKNDLETDLKDDLSGDFKDLIRSLVSCGRDETIEIDDEQATEDANQLKEAGVGRLGTDESFFNSILAAKSYGQLQLIFEKYKELTESDLEEDLAKEFSGDVLNGYTAIVKSIKDIHGYYAERLHDIMKGPGTDDTSLIRIIVSRAELDLQSIKEKYRDMYGKELAEAVADDTSGDYRKLLLKIIG</sequence>
<dbReference type="FunFam" id="1.10.220.10:FF:000003">
    <property type="entry name" value="Annexin"/>
    <property type="match status" value="1"/>
</dbReference>
<evidence type="ECO:0000256" key="1">
    <source>
        <dbReference type="ARBA" id="ARBA00007831"/>
    </source>
</evidence>
<reference evidence="7" key="2">
    <citation type="submission" date="2015-02" db="UniProtKB">
        <authorList>
            <consortium name="EnsemblMetazoa"/>
        </authorList>
    </citation>
    <scope>IDENTIFICATION</scope>
</reference>
<keyword evidence="8" id="KW-1185">Reference proteome</keyword>
<dbReference type="PROSITE" id="PS51897">
    <property type="entry name" value="ANNEXIN_2"/>
    <property type="match status" value="4"/>
</dbReference>
<dbReference type="InterPro" id="IPR018502">
    <property type="entry name" value="Annexin_repeat"/>
</dbReference>
<evidence type="ECO:0000313" key="8">
    <source>
        <dbReference type="Proteomes" id="UP000014500"/>
    </source>
</evidence>
<dbReference type="GO" id="GO:0005737">
    <property type="term" value="C:cytoplasm"/>
    <property type="evidence" value="ECO:0007669"/>
    <property type="project" value="TreeGrafter"/>
</dbReference>
<dbReference type="EnsemblMetazoa" id="SMAR010042-RA">
    <property type="protein sequence ID" value="SMAR010042-PA"/>
    <property type="gene ID" value="SMAR010042"/>
</dbReference>
<comment type="similarity">
    <text evidence="1">Belongs to the annexin family.</text>
</comment>
<dbReference type="FunFam" id="1.10.220.10:FF:000005">
    <property type="entry name" value="Annexin"/>
    <property type="match status" value="1"/>
</dbReference>
<keyword evidence="5" id="KW-0041">Annexin</keyword>
<dbReference type="PRINTS" id="PR00196">
    <property type="entry name" value="ANNEXIN"/>
</dbReference>
<organism evidence="7 8">
    <name type="scientific">Strigamia maritima</name>
    <name type="common">European centipede</name>
    <name type="synonym">Geophilus maritimus</name>
    <dbReference type="NCBI Taxonomy" id="126957"/>
    <lineage>
        <taxon>Eukaryota</taxon>
        <taxon>Metazoa</taxon>
        <taxon>Ecdysozoa</taxon>
        <taxon>Arthropoda</taxon>
        <taxon>Myriapoda</taxon>
        <taxon>Chilopoda</taxon>
        <taxon>Pleurostigmophora</taxon>
        <taxon>Geophilomorpha</taxon>
        <taxon>Linotaeniidae</taxon>
        <taxon>Strigamia</taxon>
    </lineage>
</organism>
<dbReference type="GO" id="GO:0005886">
    <property type="term" value="C:plasma membrane"/>
    <property type="evidence" value="ECO:0007669"/>
    <property type="project" value="TreeGrafter"/>
</dbReference>
<dbReference type="eggNOG" id="KOG0819">
    <property type="taxonomic scope" value="Eukaryota"/>
</dbReference>
<evidence type="ECO:0000256" key="3">
    <source>
        <dbReference type="ARBA" id="ARBA00022737"/>
    </source>
</evidence>
<dbReference type="GO" id="GO:0005634">
    <property type="term" value="C:nucleus"/>
    <property type="evidence" value="ECO:0007669"/>
    <property type="project" value="TreeGrafter"/>
</dbReference>
<accession>T1J8K7</accession>
<keyword evidence="4" id="KW-0106">Calcium</keyword>
<dbReference type="PhylomeDB" id="T1J8K7"/>
<dbReference type="Proteomes" id="UP000014500">
    <property type="component" value="Unassembled WGS sequence"/>
</dbReference>
<evidence type="ECO:0000256" key="6">
    <source>
        <dbReference type="ARBA" id="ARBA00023302"/>
    </source>
</evidence>
<keyword evidence="2" id="KW-0597">Phosphoprotein</keyword>
<dbReference type="SUPFAM" id="SSF47874">
    <property type="entry name" value="Annexin"/>
    <property type="match status" value="1"/>
</dbReference>
<dbReference type="EMBL" id="JH431955">
    <property type="status" value="NOT_ANNOTATED_CDS"/>
    <property type="molecule type" value="Genomic_DNA"/>
</dbReference>
<dbReference type="AlphaFoldDB" id="T1J8K7"/>
<dbReference type="Gene3D" id="1.10.220.10">
    <property type="entry name" value="Annexin"/>
    <property type="match status" value="4"/>
</dbReference>